<dbReference type="PANTHER" id="PTHR30231:SF42">
    <property type="entry name" value="EXONUCLEASE"/>
    <property type="match status" value="1"/>
</dbReference>
<dbReference type="EMBL" id="FNAY01000021">
    <property type="protein sequence ID" value="SDF91648.1"/>
    <property type="molecule type" value="Genomic_DNA"/>
</dbReference>
<organism evidence="3 4">
    <name type="scientific">Rhodobacter capsulatus</name>
    <name type="common">Rhodopseudomonas capsulata</name>
    <dbReference type="NCBI Taxonomy" id="1061"/>
    <lineage>
        <taxon>Bacteria</taxon>
        <taxon>Pseudomonadati</taxon>
        <taxon>Pseudomonadota</taxon>
        <taxon>Alphaproteobacteria</taxon>
        <taxon>Rhodobacterales</taxon>
        <taxon>Rhodobacter group</taxon>
        <taxon>Rhodobacter</taxon>
    </lineage>
</organism>
<feature type="region of interest" description="Disordered" evidence="1">
    <location>
        <begin position="185"/>
        <end position="207"/>
    </location>
</feature>
<dbReference type="CDD" id="cd06130">
    <property type="entry name" value="DNA_pol_III_epsilon_like"/>
    <property type="match status" value="1"/>
</dbReference>
<dbReference type="GO" id="GO:0006259">
    <property type="term" value="P:DNA metabolic process"/>
    <property type="evidence" value="ECO:0007669"/>
    <property type="project" value="UniProtKB-ARBA"/>
</dbReference>
<dbReference type="GO" id="GO:0003676">
    <property type="term" value="F:nucleic acid binding"/>
    <property type="evidence" value="ECO:0007669"/>
    <property type="project" value="InterPro"/>
</dbReference>
<accession>A0A1G7PZJ9</accession>
<evidence type="ECO:0000256" key="1">
    <source>
        <dbReference type="SAM" id="MobiDB-lite"/>
    </source>
</evidence>
<dbReference type="Gene3D" id="3.30.420.10">
    <property type="entry name" value="Ribonuclease H-like superfamily/Ribonuclease H"/>
    <property type="match status" value="1"/>
</dbReference>
<reference evidence="3 4" key="1">
    <citation type="submission" date="2016-10" db="EMBL/GenBank/DDBJ databases">
        <authorList>
            <person name="de Groot N.N."/>
        </authorList>
    </citation>
    <scope>NUCLEOTIDE SEQUENCE [LARGE SCALE GENOMIC DNA]</scope>
    <source>
        <strain evidence="4">DSM 938 / 37b4</strain>
    </source>
</reference>
<name>A0A1G7PZJ9_RHOCA</name>
<dbReference type="SUPFAM" id="SSF53098">
    <property type="entry name" value="Ribonuclease H-like"/>
    <property type="match status" value="1"/>
</dbReference>
<dbReference type="InterPro" id="IPR036397">
    <property type="entry name" value="RNaseH_sf"/>
</dbReference>
<dbReference type="InterPro" id="IPR013520">
    <property type="entry name" value="Ribonucl_H"/>
</dbReference>
<dbReference type="AlphaFoldDB" id="A0A1G7PZJ9"/>
<sequence length="207" mass="22268">MSLPAGPFRFIALDVETANADAASLCQIGLACVRHDGAIEVFSTLIDPRQPFAPFNLALHGIGPAQVRGAPTFPEVLALIAPLLEPQIVIQHSPFDRGAIHRACNAHDLPEPVWHWADSVQIARRAWPEFSGNGGHGLAHLKQALALDFVHHDAGEDAKAAAMVVLRAEVQTGLRLEELIGPARRPRVAAPRQGQADDSRTAVRPVQ</sequence>
<dbReference type="SMART" id="SM00479">
    <property type="entry name" value="EXOIII"/>
    <property type="match status" value="1"/>
</dbReference>
<dbReference type="Pfam" id="PF00929">
    <property type="entry name" value="RNase_T"/>
    <property type="match status" value="1"/>
</dbReference>
<feature type="domain" description="Exonuclease" evidence="2">
    <location>
        <begin position="9"/>
        <end position="175"/>
    </location>
</feature>
<dbReference type="Proteomes" id="UP000183812">
    <property type="component" value="Unassembled WGS sequence"/>
</dbReference>
<protein>
    <submittedName>
        <fullName evidence="3">DNA polymerase-3 subunit epsilon</fullName>
    </submittedName>
</protein>
<proteinExistence type="predicted"/>
<dbReference type="PANTHER" id="PTHR30231">
    <property type="entry name" value="DNA POLYMERASE III SUBUNIT EPSILON"/>
    <property type="match status" value="1"/>
</dbReference>
<dbReference type="GO" id="GO:0008408">
    <property type="term" value="F:3'-5' exonuclease activity"/>
    <property type="evidence" value="ECO:0007669"/>
    <property type="project" value="TreeGrafter"/>
</dbReference>
<evidence type="ECO:0000313" key="4">
    <source>
        <dbReference type="Proteomes" id="UP000183812"/>
    </source>
</evidence>
<gene>
    <name evidence="3" type="ORF">SAMN04244550_03083</name>
</gene>
<dbReference type="InterPro" id="IPR012337">
    <property type="entry name" value="RNaseH-like_sf"/>
</dbReference>
<dbReference type="RefSeq" id="WP_081348937.1">
    <property type="nucleotide sequence ID" value="NZ_CP119563.1"/>
</dbReference>
<dbReference type="GO" id="GO:0005829">
    <property type="term" value="C:cytosol"/>
    <property type="evidence" value="ECO:0007669"/>
    <property type="project" value="TreeGrafter"/>
</dbReference>
<evidence type="ECO:0000259" key="2">
    <source>
        <dbReference type="SMART" id="SM00479"/>
    </source>
</evidence>
<evidence type="ECO:0000313" key="3">
    <source>
        <dbReference type="EMBL" id="SDF91648.1"/>
    </source>
</evidence>
<dbReference type="OrthoDB" id="9803913at2"/>